<accession>A0ACC3NK78</accession>
<name>A0ACC3NK78_9PEZI</name>
<proteinExistence type="predicted"/>
<protein>
    <submittedName>
        <fullName evidence="1">Uncharacterized protein</fullName>
    </submittedName>
</protein>
<sequence>MQLQENAATVTVSAVDEADHDMAKEPFNPRDNTATTKIASVNAGSLQLPKSANLPKKSSPLRTCESPGGSVTHARLGNNDMSNSAVAVGT</sequence>
<evidence type="ECO:0000313" key="1">
    <source>
        <dbReference type="EMBL" id="KAK3717801.1"/>
    </source>
</evidence>
<evidence type="ECO:0000313" key="2">
    <source>
        <dbReference type="Proteomes" id="UP001281147"/>
    </source>
</evidence>
<organism evidence="1 2">
    <name type="scientific">Vermiconidia calcicola</name>
    <dbReference type="NCBI Taxonomy" id="1690605"/>
    <lineage>
        <taxon>Eukaryota</taxon>
        <taxon>Fungi</taxon>
        <taxon>Dikarya</taxon>
        <taxon>Ascomycota</taxon>
        <taxon>Pezizomycotina</taxon>
        <taxon>Dothideomycetes</taxon>
        <taxon>Dothideomycetidae</taxon>
        <taxon>Mycosphaerellales</taxon>
        <taxon>Extremaceae</taxon>
        <taxon>Vermiconidia</taxon>
    </lineage>
</organism>
<dbReference type="Proteomes" id="UP001281147">
    <property type="component" value="Unassembled WGS sequence"/>
</dbReference>
<keyword evidence="2" id="KW-1185">Reference proteome</keyword>
<comment type="caution">
    <text evidence="1">The sequence shown here is derived from an EMBL/GenBank/DDBJ whole genome shotgun (WGS) entry which is preliminary data.</text>
</comment>
<gene>
    <name evidence="1" type="ORF">LTR37_005572</name>
</gene>
<dbReference type="EMBL" id="JAUTXU010000035">
    <property type="protein sequence ID" value="KAK3717801.1"/>
    <property type="molecule type" value="Genomic_DNA"/>
</dbReference>
<reference evidence="1" key="1">
    <citation type="submission" date="2023-07" db="EMBL/GenBank/DDBJ databases">
        <title>Black Yeasts Isolated from many extreme environments.</title>
        <authorList>
            <person name="Coleine C."/>
            <person name="Stajich J.E."/>
            <person name="Selbmann L."/>
        </authorList>
    </citation>
    <scope>NUCLEOTIDE SEQUENCE</scope>
    <source>
        <strain evidence="1">CCFEE 5714</strain>
    </source>
</reference>